<evidence type="ECO:0000313" key="2">
    <source>
        <dbReference type="Proteomes" id="UP001604335"/>
    </source>
</evidence>
<proteinExistence type="predicted"/>
<dbReference type="Proteomes" id="UP001604335">
    <property type="component" value="Unassembled WGS sequence"/>
</dbReference>
<name>A0ABW7CF90_9CYAN</name>
<protein>
    <submittedName>
        <fullName evidence="1">Uncharacterized protein</fullName>
    </submittedName>
</protein>
<reference evidence="2" key="1">
    <citation type="journal article" date="2024" name="Algal Res.">
        <title>Biochemical, toxicological and genomic investigation of a high-biomass producing Limnothrix strain isolated from Italian shallow drinking water reservoir.</title>
        <authorList>
            <person name="Simonazzi M."/>
            <person name="Shishido T.K."/>
            <person name="Delbaje E."/>
            <person name="Wahlsten M."/>
            <person name="Fewer D.P."/>
            <person name="Sivonen K."/>
            <person name="Pezzolesi L."/>
            <person name="Pistocchi R."/>
        </authorList>
    </citation>
    <scope>NUCLEOTIDE SEQUENCE [LARGE SCALE GENOMIC DNA]</scope>
    <source>
        <strain evidence="2">LRLZ20PSL1</strain>
    </source>
</reference>
<sequence length="127" mass="14386">MEDLVLTELKEARRKGWRRVKELVGEMAAEWLSLDEENPSPETEERLENLKQQAFELLDTLIPDCGWIRYGVYDPEDGNVGIVMVRICHNDVDFSRSECITTPIVRPATESPAPESSAIDLLKALGE</sequence>
<keyword evidence="2" id="KW-1185">Reference proteome</keyword>
<evidence type="ECO:0000313" key="1">
    <source>
        <dbReference type="EMBL" id="MFG3818889.1"/>
    </source>
</evidence>
<dbReference type="EMBL" id="JAZAQF010000086">
    <property type="protein sequence ID" value="MFG3818889.1"/>
    <property type="molecule type" value="Genomic_DNA"/>
</dbReference>
<comment type="caution">
    <text evidence="1">The sequence shown here is derived from an EMBL/GenBank/DDBJ whole genome shotgun (WGS) entry which is preliminary data.</text>
</comment>
<accession>A0ABW7CF90</accession>
<dbReference type="RefSeq" id="WP_393014497.1">
    <property type="nucleotide sequence ID" value="NZ_JAZAQF010000086.1"/>
</dbReference>
<organism evidence="1 2">
    <name type="scientific">Limnothrix redekei LRLZ20PSL1</name>
    <dbReference type="NCBI Taxonomy" id="3112953"/>
    <lineage>
        <taxon>Bacteria</taxon>
        <taxon>Bacillati</taxon>
        <taxon>Cyanobacteriota</taxon>
        <taxon>Cyanophyceae</taxon>
        <taxon>Pseudanabaenales</taxon>
        <taxon>Pseudanabaenaceae</taxon>
        <taxon>Limnothrix</taxon>
    </lineage>
</organism>
<gene>
    <name evidence="1" type="ORF">VPK24_14690</name>
</gene>